<evidence type="ECO:0000313" key="3">
    <source>
        <dbReference type="Proteomes" id="UP000886885"/>
    </source>
</evidence>
<feature type="transmembrane region" description="Helical" evidence="1">
    <location>
        <begin position="55"/>
        <end position="74"/>
    </location>
</feature>
<dbReference type="EMBL" id="JAAWWB010000011">
    <property type="protein sequence ID" value="KAG6771291.1"/>
    <property type="molecule type" value="Genomic_DNA"/>
</dbReference>
<reference evidence="2" key="1">
    <citation type="journal article" date="2020" name="bioRxiv">
        <title>Hybrid origin of Populus tomentosa Carr. identified through genome sequencing and phylogenomic analysis.</title>
        <authorList>
            <person name="An X."/>
            <person name="Gao K."/>
            <person name="Chen Z."/>
            <person name="Li J."/>
            <person name="Yang X."/>
            <person name="Yang X."/>
            <person name="Zhou J."/>
            <person name="Guo T."/>
            <person name="Zhao T."/>
            <person name="Huang S."/>
            <person name="Miao D."/>
            <person name="Khan W.U."/>
            <person name="Rao P."/>
            <person name="Ye M."/>
            <person name="Lei B."/>
            <person name="Liao W."/>
            <person name="Wang J."/>
            <person name="Ji L."/>
            <person name="Li Y."/>
            <person name="Guo B."/>
            <person name="Mustafa N.S."/>
            <person name="Li S."/>
            <person name="Yun Q."/>
            <person name="Keller S.R."/>
            <person name="Mao J."/>
            <person name="Zhang R."/>
            <person name="Strauss S.H."/>
        </authorList>
    </citation>
    <scope>NUCLEOTIDE SEQUENCE</scope>
    <source>
        <strain evidence="2">GM15</strain>
        <tissue evidence="2">Leaf</tissue>
    </source>
</reference>
<evidence type="ECO:0000256" key="1">
    <source>
        <dbReference type="SAM" id="Phobius"/>
    </source>
</evidence>
<keyword evidence="1" id="KW-0812">Transmembrane</keyword>
<dbReference type="AlphaFoldDB" id="A0A8X8CPZ3"/>
<comment type="caution">
    <text evidence="2">The sequence shown here is derived from an EMBL/GenBank/DDBJ whole genome shotgun (WGS) entry which is preliminary data.</text>
</comment>
<organism evidence="2 3">
    <name type="scientific">Populus tomentosa</name>
    <name type="common">Chinese white poplar</name>
    <dbReference type="NCBI Taxonomy" id="118781"/>
    <lineage>
        <taxon>Eukaryota</taxon>
        <taxon>Viridiplantae</taxon>
        <taxon>Streptophyta</taxon>
        <taxon>Embryophyta</taxon>
        <taxon>Tracheophyta</taxon>
        <taxon>Spermatophyta</taxon>
        <taxon>Magnoliopsida</taxon>
        <taxon>eudicotyledons</taxon>
        <taxon>Gunneridae</taxon>
        <taxon>Pentapetalae</taxon>
        <taxon>rosids</taxon>
        <taxon>fabids</taxon>
        <taxon>Malpighiales</taxon>
        <taxon>Salicaceae</taxon>
        <taxon>Saliceae</taxon>
        <taxon>Populus</taxon>
    </lineage>
</organism>
<dbReference type="PANTHER" id="PTHR33429:SF19">
    <property type="entry name" value="FISSION REGULATOR-LIKE PROTEIN"/>
    <property type="match status" value="1"/>
</dbReference>
<dbReference type="PANTHER" id="PTHR33429">
    <property type="entry name" value="OS02G0708000 PROTEIN-RELATED"/>
    <property type="match status" value="1"/>
</dbReference>
<keyword evidence="1" id="KW-0472">Membrane</keyword>
<evidence type="ECO:0000313" key="2">
    <source>
        <dbReference type="EMBL" id="KAG6771291.1"/>
    </source>
</evidence>
<keyword evidence="1" id="KW-1133">Transmembrane helix</keyword>
<keyword evidence="3" id="KW-1185">Reference proteome</keyword>
<dbReference type="Proteomes" id="UP000886885">
    <property type="component" value="Chromosome 6A"/>
</dbReference>
<dbReference type="OrthoDB" id="1934079at2759"/>
<protein>
    <submittedName>
        <fullName evidence="2">Uncharacterized protein</fullName>
    </submittedName>
</protein>
<accession>A0A8X8CPZ3</accession>
<gene>
    <name evidence="2" type="ORF">POTOM_022639</name>
</gene>
<name>A0A8X8CPZ3_POPTO</name>
<sequence length="136" mass="13959">MAGMKAGQGWFPEPEGSLYDDFTISEARLNDQLAPVVQPPAVAKPSGNTNHSIETLVVVLALITIAAVIAGIIARLCGGRHFGGNGEHDIEGWVESRCRNCIDGGVPAAPPPPAEAKPAAAAAEAKPAAAVEEAKK</sequence>
<proteinExistence type="predicted"/>